<name>W2SEN1_CYPE1</name>
<evidence type="ECO:0000313" key="5">
    <source>
        <dbReference type="EMBL" id="ETN47085.1"/>
    </source>
</evidence>
<evidence type="ECO:0000313" key="6">
    <source>
        <dbReference type="Proteomes" id="UP000030752"/>
    </source>
</evidence>
<dbReference type="PROSITE" id="PS51212">
    <property type="entry name" value="WSC"/>
    <property type="match status" value="2"/>
</dbReference>
<organism evidence="5 6">
    <name type="scientific">Cyphellophora europaea (strain CBS 101466)</name>
    <name type="common">Phialophora europaea</name>
    <dbReference type="NCBI Taxonomy" id="1220924"/>
    <lineage>
        <taxon>Eukaryota</taxon>
        <taxon>Fungi</taxon>
        <taxon>Dikarya</taxon>
        <taxon>Ascomycota</taxon>
        <taxon>Pezizomycotina</taxon>
        <taxon>Eurotiomycetes</taxon>
        <taxon>Chaetothyriomycetidae</taxon>
        <taxon>Chaetothyriales</taxon>
        <taxon>Cyphellophoraceae</taxon>
        <taxon>Cyphellophora</taxon>
    </lineage>
</organism>
<feature type="domain" description="WSC" evidence="4">
    <location>
        <begin position="143"/>
        <end position="234"/>
    </location>
</feature>
<dbReference type="HOGENOM" id="CLU_454154_0_0_1"/>
<feature type="compositionally biased region" description="Low complexity" evidence="2">
    <location>
        <begin position="333"/>
        <end position="354"/>
    </location>
</feature>
<protein>
    <recommendedName>
        <fullName evidence="4">WSC domain-containing protein</fullName>
    </recommendedName>
</protein>
<feature type="chain" id="PRO_5004824282" description="WSC domain-containing protein" evidence="3">
    <location>
        <begin position="20"/>
        <end position="601"/>
    </location>
</feature>
<keyword evidence="1" id="KW-0677">Repeat</keyword>
<keyword evidence="3" id="KW-0732">Signal</keyword>
<gene>
    <name evidence="5" type="ORF">HMPREF1541_01275</name>
</gene>
<dbReference type="Gene3D" id="2.60.120.260">
    <property type="entry name" value="Galactose-binding domain-like"/>
    <property type="match status" value="1"/>
</dbReference>
<proteinExistence type="predicted"/>
<dbReference type="OrthoDB" id="5985073at2759"/>
<evidence type="ECO:0000256" key="1">
    <source>
        <dbReference type="ARBA" id="ARBA00022737"/>
    </source>
</evidence>
<dbReference type="Proteomes" id="UP000030752">
    <property type="component" value="Unassembled WGS sequence"/>
</dbReference>
<dbReference type="AlphaFoldDB" id="W2SEN1"/>
<dbReference type="InterPro" id="IPR051589">
    <property type="entry name" value="Sialate-O-sulfotransferase"/>
</dbReference>
<dbReference type="Pfam" id="PF01822">
    <property type="entry name" value="WSC"/>
    <property type="match status" value="2"/>
</dbReference>
<accession>W2SEN1</accession>
<dbReference type="EMBL" id="KB822711">
    <property type="protein sequence ID" value="ETN47085.1"/>
    <property type="molecule type" value="Genomic_DNA"/>
</dbReference>
<dbReference type="STRING" id="1220924.W2SEN1"/>
<keyword evidence="6" id="KW-1185">Reference proteome</keyword>
<feature type="region of interest" description="Disordered" evidence="2">
    <location>
        <begin position="275"/>
        <end position="313"/>
    </location>
</feature>
<dbReference type="VEuPathDB" id="FungiDB:HMPREF1541_01275"/>
<evidence type="ECO:0000256" key="2">
    <source>
        <dbReference type="SAM" id="MobiDB-lite"/>
    </source>
</evidence>
<dbReference type="PANTHER" id="PTHR45964">
    <property type="entry name" value="WSCD FAMILY MEMBER CG9164"/>
    <property type="match status" value="1"/>
</dbReference>
<dbReference type="RefSeq" id="XP_008711797.1">
    <property type="nucleotide sequence ID" value="XM_008713575.1"/>
</dbReference>
<evidence type="ECO:0000259" key="4">
    <source>
        <dbReference type="PROSITE" id="PS51212"/>
    </source>
</evidence>
<feature type="compositionally biased region" description="Polar residues" evidence="2">
    <location>
        <begin position="355"/>
        <end position="375"/>
    </location>
</feature>
<dbReference type="InParanoid" id="W2SEN1"/>
<dbReference type="PANTHER" id="PTHR45964:SF5">
    <property type="entry name" value="WSCD FAMILY MEMBER CG9164"/>
    <property type="match status" value="1"/>
</dbReference>
<dbReference type="InterPro" id="IPR002889">
    <property type="entry name" value="WSC_carb-bd"/>
</dbReference>
<dbReference type="GeneID" id="19968614"/>
<feature type="domain" description="WSC" evidence="4">
    <location>
        <begin position="40"/>
        <end position="131"/>
    </location>
</feature>
<evidence type="ECO:0000256" key="3">
    <source>
        <dbReference type="SAM" id="SignalP"/>
    </source>
</evidence>
<dbReference type="SMART" id="SM00321">
    <property type="entry name" value="WSC"/>
    <property type="match status" value="2"/>
</dbReference>
<feature type="region of interest" description="Disordered" evidence="2">
    <location>
        <begin position="333"/>
        <end position="376"/>
    </location>
</feature>
<sequence length="601" mass="62182">MSRRSFLYLALLAPVTTFAATLSARTDSPDLPIADPLPAGWSYSGCFVDSVSSRSLDSAFLQDDDQMTGVECMQFCASNGYPYAGIEYMQECYCGTAQPTNGPTTGCNMGCRGNASEACGGQDRITVYENPGLTPHVYPGDSCWKPQGCYTDSTNARTFERRVASGDGDVQTCLNQCKGQGFSWTGLEYGSECWCGNALAITAQSTTDGCDMTCQNAPSEYCGGKDSLNAYQLDSSCSAGIITTTTSSTTTTTTTSPTTTTATSDTITTTITSDTTTTTEITPTTPSTTTTTTTTTPSITTTTTTSPTTTTTTTSSTTTTTTITTTTTPSIITTTTLTKPPTTTTTTKPSTTTTPNAQWSGVPSMPGTTSKSPSAITTTITMKSTTKATTSSISTKPSTTSCTTTFKTSIKPIPSSTCKPTLPSSLITNGGFETGLSPWLTSSSSATGYICNKTGAYEGCSIFIITPSSSSSTSHTYTLTSNASIPPTTTTALSLTLYIGRRTASIPPVSNPTITVSISGTSWSKSFTACSGSSCNLSGANGTVWKKVTANVSLPPPASRAASKNAAALVITVSWPSTTVGKCNSKGYGEDDVLIDGVGFA</sequence>
<dbReference type="eggNOG" id="KOG4157">
    <property type="taxonomic scope" value="Eukaryota"/>
</dbReference>
<reference evidence="5 6" key="1">
    <citation type="submission" date="2013-03" db="EMBL/GenBank/DDBJ databases">
        <title>The Genome Sequence of Phialophora europaea CBS 101466.</title>
        <authorList>
            <consortium name="The Broad Institute Genomics Platform"/>
            <person name="Cuomo C."/>
            <person name="de Hoog S."/>
            <person name="Gorbushina A."/>
            <person name="Walker B."/>
            <person name="Young S.K."/>
            <person name="Zeng Q."/>
            <person name="Gargeya S."/>
            <person name="Fitzgerald M."/>
            <person name="Haas B."/>
            <person name="Abouelleil A."/>
            <person name="Allen A.W."/>
            <person name="Alvarado L."/>
            <person name="Arachchi H.M."/>
            <person name="Berlin A.M."/>
            <person name="Chapman S.B."/>
            <person name="Gainer-Dewar J."/>
            <person name="Goldberg J."/>
            <person name="Griggs A."/>
            <person name="Gujja S."/>
            <person name="Hansen M."/>
            <person name="Howarth C."/>
            <person name="Imamovic A."/>
            <person name="Ireland A."/>
            <person name="Larimer J."/>
            <person name="McCowan C."/>
            <person name="Murphy C."/>
            <person name="Pearson M."/>
            <person name="Poon T.W."/>
            <person name="Priest M."/>
            <person name="Roberts A."/>
            <person name="Saif S."/>
            <person name="Shea T."/>
            <person name="Sisk P."/>
            <person name="Sykes S."/>
            <person name="Wortman J."/>
            <person name="Nusbaum C."/>
            <person name="Birren B."/>
        </authorList>
    </citation>
    <scope>NUCLEOTIDE SEQUENCE [LARGE SCALE GENOMIC DNA]</scope>
    <source>
        <strain evidence="5 6">CBS 101466</strain>
    </source>
</reference>
<feature type="signal peptide" evidence="3">
    <location>
        <begin position="1"/>
        <end position="19"/>
    </location>
</feature>